<reference evidence="3 4" key="1">
    <citation type="journal article" date="2023" name="Sci. Data">
        <title>Genome assembly of the Korean intertidal mud-creeper Batillaria attramentaria.</title>
        <authorList>
            <person name="Patra A.K."/>
            <person name="Ho P.T."/>
            <person name="Jun S."/>
            <person name="Lee S.J."/>
            <person name="Kim Y."/>
            <person name="Won Y.J."/>
        </authorList>
    </citation>
    <scope>NUCLEOTIDE SEQUENCE [LARGE SCALE GENOMIC DNA]</scope>
    <source>
        <strain evidence="3">Wonlab-2016</strain>
    </source>
</reference>
<feature type="transmembrane region" description="Helical" evidence="2">
    <location>
        <begin position="310"/>
        <end position="331"/>
    </location>
</feature>
<evidence type="ECO:0000256" key="1">
    <source>
        <dbReference type="SAM" id="MobiDB-lite"/>
    </source>
</evidence>
<gene>
    <name evidence="3" type="ORF">BaRGS_00023858</name>
</gene>
<sequence>MATDRSLIESAFNKDRKGETSGLWRCLHRLYNFMLALPVLGLLGAVVFLSGNFGDEVMQTSQKVSDLKGATNILNVTKHLSEEAALNGVFWAYQSEEAREELHNHVTVTDQFLAGFVSWSPTPCAEYLGPTGESSASPGPLRRFITARAGIEYNDAPPLIEREYFYDFVEYIAVCSLVDIYGDVFRVDLRSEIVFYHLLAASVFVQDTVVRTALQCRLSPGNVSVGSLQLRKASAYARVASFVQTKGRSWNSFPHLDSLHNVDSNGDVCSNYSLNSLRDGLHDLTAHTEKALEVCTSDAAKFKQRSIMDLCSRSLLVLGTVVALSAAIYIFRSDSQLGRKLSQGGGAMGLSLTCVTNCSSPPIIAHDKVLAAVLAVKLPGLGHVMQGDDASAALAVMTSILTFVEERAHKHQAFVLQQQGAACVLAAVSCDSSFSWWPVYRIADLALDLMTSFLDIEICMTPDPDRSHEALTFLLAHDHYTCVEVEEETEEGCESRLAYYLTGKVAFFDDDTVRIPATLPAPARTDRQHSKITADQPSTHDC</sequence>
<organism evidence="3 4">
    <name type="scientific">Batillaria attramentaria</name>
    <dbReference type="NCBI Taxonomy" id="370345"/>
    <lineage>
        <taxon>Eukaryota</taxon>
        <taxon>Metazoa</taxon>
        <taxon>Spiralia</taxon>
        <taxon>Lophotrochozoa</taxon>
        <taxon>Mollusca</taxon>
        <taxon>Gastropoda</taxon>
        <taxon>Caenogastropoda</taxon>
        <taxon>Sorbeoconcha</taxon>
        <taxon>Cerithioidea</taxon>
        <taxon>Batillariidae</taxon>
        <taxon>Batillaria</taxon>
    </lineage>
</organism>
<keyword evidence="2" id="KW-1133">Transmembrane helix</keyword>
<protein>
    <submittedName>
        <fullName evidence="3">Uncharacterized protein</fullName>
    </submittedName>
</protein>
<evidence type="ECO:0000313" key="3">
    <source>
        <dbReference type="EMBL" id="KAK7484938.1"/>
    </source>
</evidence>
<dbReference type="EMBL" id="JACVVK020000202">
    <property type="protein sequence ID" value="KAK7484938.1"/>
    <property type="molecule type" value="Genomic_DNA"/>
</dbReference>
<accession>A0ABD0KCX4</accession>
<evidence type="ECO:0000256" key="2">
    <source>
        <dbReference type="SAM" id="Phobius"/>
    </source>
</evidence>
<keyword evidence="2" id="KW-0812">Transmembrane</keyword>
<feature type="compositionally biased region" description="Polar residues" evidence="1">
    <location>
        <begin position="531"/>
        <end position="542"/>
    </location>
</feature>
<dbReference type="AlphaFoldDB" id="A0ABD0KCX4"/>
<dbReference type="Proteomes" id="UP001519460">
    <property type="component" value="Unassembled WGS sequence"/>
</dbReference>
<name>A0ABD0KCX4_9CAEN</name>
<feature type="region of interest" description="Disordered" evidence="1">
    <location>
        <begin position="519"/>
        <end position="542"/>
    </location>
</feature>
<evidence type="ECO:0000313" key="4">
    <source>
        <dbReference type="Proteomes" id="UP001519460"/>
    </source>
</evidence>
<proteinExistence type="predicted"/>
<keyword evidence="2" id="KW-0472">Membrane</keyword>
<keyword evidence="4" id="KW-1185">Reference proteome</keyword>
<feature type="transmembrane region" description="Helical" evidence="2">
    <location>
        <begin position="30"/>
        <end position="53"/>
    </location>
</feature>
<comment type="caution">
    <text evidence="3">The sequence shown here is derived from an EMBL/GenBank/DDBJ whole genome shotgun (WGS) entry which is preliminary data.</text>
</comment>